<accession>A0A545TH88</accession>
<dbReference type="EMBL" id="VIKR01000001">
    <property type="protein sequence ID" value="TQV76575.1"/>
    <property type="molecule type" value="Genomic_DNA"/>
</dbReference>
<protein>
    <recommendedName>
        <fullName evidence="12">DNA 3'-5' helicase</fullName>
        <ecNumber evidence="12">5.6.2.4</ecNumber>
    </recommendedName>
    <alternativeName>
        <fullName evidence="13">DNA 3'-5' helicase II</fullName>
    </alternativeName>
</protein>
<dbReference type="OrthoDB" id="9810135at2"/>
<evidence type="ECO:0000259" key="18">
    <source>
        <dbReference type="PROSITE" id="PS51217"/>
    </source>
</evidence>
<dbReference type="GO" id="GO:0033202">
    <property type="term" value="C:DNA helicase complex"/>
    <property type="evidence" value="ECO:0007669"/>
    <property type="project" value="TreeGrafter"/>
</dbReference>
<reference evidence="19 20" key="1">
    <citation type="submission" date="2019-06" db="EMBL/GenBank/DDBJ databases">
        <title>Draft genome of Aliikangiella marina GYP-15.</title>
        <authorList>
            <person name="Wang G."/>
        </authorList>
    </citation>
    <scope>NUCLEOTIDE SEQUENCE [LARGE SCALE GENOMIC DNA]</scope>
    <source>
        <strain evidence="19 20">GYP-15</strain>
    </source>
</reference>
<sequence length="1148" mass="129842">MNLKQTVIDQETRYELLNPRGSFIVQAPAGSGKTELLTQRILALLAVVDKPENILAITFTRKAAAEMQNRVVAALLLGAQPEPEAAHEKYRWKLAQKVLQRDKQLSWNLLENASRLNITTIDSLSASLSSALPLLSQTGALPKIAENAHAYYLEAAENTLQAIESDDQIAEDIIRLLRHKDNNLSQLTELLAQLLAKRLQWMASVTSGHSESLTQELLNSLSIVTQERLEALFELFPTDIISELPELMNQAGEVLRLNNKSGKPFLIEVENIGPLKTPTAADINIWKAISELFLKAGNKPELLSKFNVSHGFPAVNKSNTENENARYQKNKKQVEEIAAQLSQDKRLINLLFQIKKLPATDEQERNQQVLASLVKLLPISVAHLKLVFSRYNVIDFSELAITSLQALGHGDMPSDLALALDYRIEHILIDEFQDTSTPQIELINLLTAGWEQDERGLINRSLFLVGDPMQSIYRFRDANVSLFMKIREQGIGSIRLAFRQVKVNFRSNAVIVDWVNQQFQEIMPTQEDLTVSAVSYAQSVAFNHRATDSQVNALLTVDAQDHFTQDHKVIELVNNHLKENQSRESKKTLAILGRSRNNLSEIIQLLNQHNIAFQALEIDLLSQKMIVRDLMSLAFALLDHYDEVSWAACMRSPWFGLKLDDIRKVFVNGDKALPIIERIEAEQAFLSQASQARCAKILPLLAETINQKGFKPFRKWLYGCFKAVGGLYQMDFDSDYDDLLVCLDKLAELQAGGELNDRLLVEESINQLFAAPNPRADSQVQVMTIHKSKGLEFDTVILPRLDATGRSSDHVLLKWTEVIGNNGEPHNLLAVSKETGQENDGVYQYIAYLDSEKSRYEDQRVLYVAATRAKSNLYLLGNLVSDSKTGEMKRPQASSFLGMLWQGIKGNYTEIPLIAEPVDRQETPLFESRMIKQVNHQRILTQPIDVQETNAFSNQETGVATPGIKVEGHQPVSQLAAATGRVLHKQLQWLSAHFDDEFQVDNRWRRIISSQLKNEYYFSSSAELNDSVEKVVFGIENMLQDELGKQILSSSNNAYSEVALHKKLNSGSYLTRIIDRTFVKDDVRWIVDYKSSIPSKEETLEQFVTREKAVYLDQLTDYFKMFQKLEDRSIIAGLYFPMLAHFEPVLRS</sequence>
<feature type="coiled-coil region" evidence="16">
    <location>
        <begin position="317"/>
        <end position="344"/>
    </location>
</feature>
<dbReference type="InterPro" id="IPR011604">
    <property type="entry name" value="PDDEXK-like_dom_sf"/>
</dbReference>
<comment type="catalytic activity">
    <reaction evidence="11">
        <text>Couples ATP hydrolysis with the unwinding of duplex DNA by translocating in the 3'-5' direction.</text>
        <dbReference type="EC" id="5.6.2.4"/>
    </reaction>
</comment>
<dbReference type="PROSITE" id="PS51217">
    <property type="entry name" value="UVRD_HELICASE_CTER"/>
    <property type="match status" value="1"/>
</dbReference>
<dbReference type="AlphaFoldDB" id="A0A545TH88"/>
<dbReference type="InterPro" id="IPR027417">
    <property type="entry name" value="P-loop_NTPase"/>
</dbReference>
<feature type="binding site" evidence="15">
    <location>
        <begin position="27"/>
        <end position="34"/>
    </location>
    <ligand>
        <name>ATP</name>
        <dbReference type="ChEBI" id="CHEBI:30616"/>
    </ligand>
</feature>
<keyword evidence="10" id="KW-0413">Isomerase</keyword>
<keyword evidence="2 15" id="KW-0547">Nucleotide-binding</keyword>
<dbReference type="Gene3D" id="3.90.320.10">
    <property type="match status" value="1"/>
</dbReference>
<evidence type="ECO:0000256" key="11">
    <source>
        <dbReference type="ARBA" id="ARBA00034617"/>
    </source>
</evidence>
<dbReference type="PANTHER" id="PTHR11070:SF2">
    <property type="entry name" value="ATP-DEPENDENT DNA HELICASE SRS2"/>
    <property type="match status" value="1"/>
</dbReference>
<evidence type="ECO:0000256" key="1">
    <source>
        <dbReference type="ARBA" id="ARBA00022722"/>
    </source>
</evidence>
<evidence type="ECO:0000256" key="10">
    <source>
        <dbReference type="ARBA" id="ARBA00023235"/>
    </source>
</evidence>
<evidence type="ECO:0000256" key="4">
    <source>
        <dbReference type="ARBA" id="ARBA00022801"/>
    </source>
</evidence>
<dbReference type="GO" id="GO:0000725">
    <property type="term" value="P:recombinational repair"/>
    <property type="evidence" value="ECO:0007669"/>
    <property type="project" value="TreeGrafter"/>
</dbReference>
<dbReference type="GO" id="GO:0043138">
    <property type="term" value="F:3'-5' DNA helicase activity"/>
    <property type="evidence" value="ECO:0007669"/>
    <property type="project" value="UniProtKB-EC"/>
</dbReference>
<feature type="domain" description="UvrD-like helicase ATP-binding" evidence="17">
    <location>
        <begin position="6"/>
        <end position="508"/>
    </location>
</feature>
<evidence type="ECO:0000256" key="6">
    <source>
        <dbReference type="ARBA" id="ARBA00022839"/>
    </source>
</evidence>
<evidence type="ECO:0000313" key="19">
    <source>
        <dbReference type="EMBL" id="TQV76575.1"/>
    </source>
</evidence>
<dbReference type="GO" id="GO:0005524">
    <property type="term" value="F:ATP binding"/>
    <property type="evidence" value="ECO:0007669"/>
    <property type="project" value="UniProtKB-UniRule"/>
</dbReference>
<dbReference type="GO" id="GO:0003677">
    <property type="term" value="F:DNA binding"/>
    <property type="evidence" value="ECO:0007669"/>
    <property type="project" value="UniProtKB-KW"/>
</dbReference>
<keyword evidence="5 15" id="KW-0347">Helicase</keyword>
<dbReference type="GO" id="GO:0004527">
    <property type="term" value="F:exonuclease activity"/>
    <property type="evidence" value="ECO:0007669"/>
    <property type="project" value="UniProtKB-KW"/>
</dbReference>
<keyword evidence="16" id="KW-0175">Coiled coil</keyword>
<organism evidence="19 20">
    <name type="scientific">Aliikangiella marina</name>
    <dbReference type="NCBI Taxonomy" id="1712262"/>
    <lineage>
        <taxon>Bacteria</taxon>
        <taxon>Pseudomonadati</taxon>
        <taxon>Pseudomonadota</taxon>
        <taxon>Gammaproteobacteria</taxon>
        <taxon>Oceanospirillales</taxon>
        <taxon>Pleioneaceae</taxon>
        <taxon>Aliikangiella</taxon>
    </lineage>
</organism>
<proteinExistence type="predicted"/>
<keyword evidence="7 15" id="KW-0067">ATP-binding</keyword>
<evidence type="ECO:0000256" key="2">
    <source>
        <dbReference type="ARBA" id="ARBA00022741"/>
    </source>
</evidence>
<dbReference type="InterPro" id="IPR014016">
    <property type="entry name" value="UvrD-like_ATP-bd"/>
</dbReference>
<dbReference type="EC" id="5.6.2.4" evidence="12"/>
<dbReference type="InterPro" id="IPR011335">
    <property type="entry name" value="Restrct_endonuc-II-like"/>
</dbReference>
<keyword evidence="9" id="KW-0234">DNA repair</keyword>
<keyword evidence="3" id="KW-0227">DNA damage</keyword>
<dbReference type="Gene3D" id="3.40.50.300">
    <property type="entry name" value="P-loop containing nucleotide triphosphate hydrolases"/>
    <property type="match status" value="4"/>
</dbReference>
<dbReference type="InterPro" id="IPR000212">
    <property type="entry name" value="DNA_helicase_UvrD/REP"/>
</dbReference>
<keyword evidence="8" id="KW-0238">DNA-binding</keyword>
<evidence type="ECO:0000256" key="14">
    <source>
        <dbReference type="ARBA" id="ARBA00048988"/>
    </source>
</evidence>
<dbReference type="SUPFAM" id="SSF52980">
    <property type="entry name" value="Restriction endonuclease-like"/>
    <property type="match status" value="1"/>
</dbReference>
<evidence type="ECO:0000256" key="12">
    <source>
        <dbReference type="ARBA" id="ARBA00034808"/>
    </source>
</evidence>
<evidence type="ECO:0000256" key="9">
    <source>
        <dbReference type="ARBA" id="ARBA00023204"/>
    </source>
</evidence>
<dbReference type="Pfam" id="PF13361">
    <property type="entry name" value="UvrD_C"/>
    <property type="match status" value="1"/>
</dbReference>
<evidence type="ECO:0000256" key="7">
    <source>
        <dbReference type="ARBA" id="ARBA00022840"/>
    </source>
</evidence>
<evidence type="ECO:0000256" key="5">
    <source>
        <dbReference type="ARBA" id="ARBA00022806"/>
    </source>
</evidence>
<dbReference type="PANTHER" id="PTHR11070">
    <property type="entry name" value="UVRD / RECB / PCRA DNA HELICASE FAMILY MEMBER"/>
    <property type="match status" value="1"/>
</dbReference>
<keyword evidence="1" id="KW-0540">Nuclease</keyword>
<gene>
    <name evidence="19" type="ORF">FLL45_01030</name>
</gene>
<dbReference type="Proteomes" id="UP000317839">
    <property type="component" value="Unassembled WGS sequence"/>
</dbReference>
<evidence type="ECO:0000256" key="3">
    <source>
        <dbReference type="ARBA" id="ARBA00022763"/>
    </source>
</evidence>
<evidence type="ECO:0000256" key="8">
    <source>
        <dbReference type="ARBA" id="ARBA00023125"/>
    </source>
</evidence>
<dbReference type="InterPro" id="IPR014017">
    <property type="entry name" value="DNA_helicase_UvrD-like_C"/>
</dbReference>
<keyword evidence="6" id="KW-0269">Exonuclease</keyword>
<evidence type="ECO:0000256" key="15">
    <source>
        <dbReference type="PROSITE-ProRule" id="PRU00560"/>
    </source>
</evidence>
<dbReference type="GO" id="GO:0005829">
    <property type="term" value="C:cytosol"/>
    <property type="evidence" value="ECO:0007669"/>
    <property type="project" value="TreeGrafter"/>
</dbReference>
<evidence type="ECO:0000256" key="13">
    <source>
        <dbReference type="ARBA" id="ARBA00034923"/>
    </source>
</evidence>
<evidence type="ECO:0000259" key="17">
    <source>
        <dbReference type="PROSITE" id="PS51198"/>
    </source>
</evidence>
<dbReference type="PROSITE" id="PS51198">
    <property type="entry name" value="UVRD_HELICASE_ATP_BIND"/>
    <property type="match status" value="1"/>
</dbReference>
<dbReference type="SUPFAM" id="SSF52540">
    <property type="entry name" value="P-loop containing nucleoside triphosphate hydrolases"/>
    <property type="match status" value="1"/>
</dbReference>
<evidence type="ECO:0000256" key="16">
    <source>
        <dbReference type="SAM" id="Coils"/>
    </source>
</evidence>
<keyword evidence="20" id="KW-1185">Reference proteome</keyword>
<name>A0A545TH88_9GAMM</name>
<dbReference type="Pfam" id="PF00580">
    <property type="entry name" value="UvrD-helicase"/>
    <property type="match status" value="1"/>
</dbReference>
<keyword evidence="4 15" id="KW-0378">Hydrolase</keyword>
<evidence type="ECO:0000313" key="20">
    <source>
        <dbReference type="Proteomes" id="UP000317839"/>
    </source>
</evidence>
<comment type="catalytic activity">
    <reaction evidence="14">
        <text>ATP + H2O = ADP + phosphate + H(+)</text>
        <dbReference type="Rhea" id="RHEA:13065"/>
        <dbReference type="ChEBI" id="CHEBI:15377"/>
        <dbReference type="ChEBI" id="CHEBI:15378"/>
        <dbReference type="ChEBI" id="CHEBI:30616"/>
        <dbReference type="ChEBI" id="CHEBI:43474"/>
        <dbReference type="ChEBI" id="CHEBI:456216"/>
        <dbReference type="EC" id="5.6.2.4"/>
    </reaction>
</comment>
<comment type="caution">
    <text evidence="19">The sequence shown here is derived from an EMBL/GenBank/DDBJ whole genome shotgun (WGS) entry which is preliminary data.</text>
</comment>
<feature type="domain" description="UvrD-like helicase C-terminal" evidence="18">
    <location>
        <begin position="520"/>
        <end position="790"/>
    </location>
</feature>